<comment type="caution">
    <text evidence="3">The sequence shown here is derived from an EMBL/GenBank/DDBJ whole genome shotgun (WGS) entry which is preliminary data.</text>
</comment>
<sequence length="494" mass="52191">MPLVIQLYCPLPHSSLERVIYVFACPRTACQKKRSPRSPGEGPGCVRAWRANGWWREGEEAKLREREERQQREREEKERAERKEAANKIHLGGLVFGGGPNPTPGPGLVLAAGAPFNPFATTPATPGGGAAFNPFAVPSAPTAAVSSNPFALPGSSTTTTTTTNTNSSAGSNPFAGLSATASAPAPAAAVSASAPSENNAAAATNSASQDDNSSEDQIISTWPPVASTSSSPPASTPTPVFRPQYVATLYEPSASSSAQASKGKGQRREDELARAFEAELAIRDGGGNAESGRRGGQQSKTAAKDDEADSLDDDEEDRHRPGKGSGGRVKKGAERASASKNPSTGGGGDWAAGEGYEVQRVKGVDDIFLRFQERVSREGRQIVRYDFGAAPLPYSSSSTAYKLVHPPVATNSDLGNYAPSRLPPCRYCRGASTFELQLMPHLALGLDERYEWASVWVLSCEAECPGGVADEEAAAVGEAWREERVLVEWEDEGA</sequence>
<reference evidence="3 4" key="1">
    <citation type="submission" date="2020-11" db="EMBL/GenBank/DDBJ databases">
        <title>Kefir isolates.</title>
        <authorList>
            <person name="Marcisauskas S."/>
            <person name="Kim Y."/>
            <person name="Blasche S."/>
        </authorList>
    </citation>
    <scope>NUCLEOTIDE SEQUENCE [LARGE SCALE GENOMIC DNA]</scope>
    <source>
        <strain evidence="3 4">KR</strain>
    </source>
</reference>
<feature type="compositionally biased region" description="Low complexity" evidence="1">
    <location>
        <begin position="188"/>
        <end position="208"/>
    </location>
</feature>
<accession>A0A9P7B468</accession>
<feature type="domain" description="Programmed cell death protein 2 C-terminal" evidence="2">
    <location>
        <begin position="365"/>
        <end position="489"/>
    </location>
</feature>
<evidence type="ECO:0000256" key="1">
    <source>
        <dbReference type="SAM" id="MobiDB-lite"/>
    </source>
</evidence>
<feature type="region of interest" description="Disordered" evidence="1">
    <location>
        <begin position="188"/>
        <end position="217"/>
    </location>
</feature>
<dbReference type="InterPro" id="IPR007320">
    <property type="entry name" value="PDCD2_C"/>
</dbReference>
<dbReference type="GO" id="GO:0030490">
    <property type="term" value="P:maturation of SSU-rRNA"/>
    <property type="evidence" value="ECO:0007669"/>
    <property type="project" value="TreeGrafter"/>
</dbReference>
<feature type="region of interest" description="Disordered" evidence="1">
    <location>
        <begin position="252"/>
        <end position="271"/>
    </location>
</feature>
<proteinExistence type="predicted"/>
<dbReference type="Pfam" id="PF04194">
    <property type="entry name" value="PDCD2_C"/>
    <property type="match status" value="1"/>
</dbReference>
<evidence type="ECO:0000313" key="3">
    <source>
        <dbReference type="EMBL" id="KAG0658681.1"/>
    </source>
</evidence>
<name>A0A9P7B468_RHOMI</name>
<dbReference type="OrthoDB" id="443682at2759"/>
<evidence type="ECO:0000313" key="4">
    <source>
        <dbReference type="Proteomes" id="UP000777482"/>
    </source>
</evidence>
<dbReference type="AlphaFoldDB" id="A0A9P7B468"/>
<feature type="compositionally biased region" description="Acidic residues" evidence="1">
    <location>
        <begin position="306"/>
        <end position="316"/>
    </location>
</feature>
<feature type="compositionally biased region" description="Low complexity" evidence="1">
    <location>
        <begin position="253"/>
        <end position="263"/>
    </location>
</feature>
<feature type="region of interest" description="Disordered" evidence="1">
    <location>
        <begin position="280"/>
        <end position="351"/>
    </location>
</feature>
<gene>
    <name evidence="3" type="ORF">C6P46_005677</name>
</gene>
<dbReference type="PANTHER" id="PTHR47524:SF1">
    <property type="entry name" value="20S RRNA ACCUMULATION PROTEIN 4"/>
    <property type="match status" value="1"/>
</dbReference>
<dbReference type="EMBL" id="PUHQ01000063">
    <property type="protein sequence ID" value="KAG0658681.1"/>
    <property type="molecule type" value="Genomic_DNA"/>
</dbReference>
<keyword evidence="4" id="KW-1185">Reference proteome</keyword>
<dbReference type="GO" id="GO:0005737">
    <property type="term" value="C:cytoplasm"/>
    <property type="evidence" value="ECO:0007669"/>
    <property type="project" value="InterPro"/>
</dbReference>
<dbReference type="PANTHER" id="PTHR47524">
    <property type="entry name" value="20S RRNA ACCUMULATION PROTEIN 4"/>
    <property type="match status" value="1"/>
</dbReference>
<evidence type="ECO:0000259" key="2">
    <source>
        <dbReference type="Pfam" id="PF04194"/>
    </source>
</evidence>
<feature type="region of interest" description="Disordered" evidence="1">
    <location>
        <begin position="61"/>
        <end position="86"/>
    </location>
</feature>
<dbReference type="Proteomes" id="UP000777482">
    <property type="component" value="Unassembled WGS sequence"/>
</dbReference>
<organism evidence="3 4">
    <name type="scientific">Rhodotorula mucilaginosa</name>
    <name type="common">Yeast</name>
    <name type="synonym">Rhodotorula rubra</name>
    <dbReference type="NCBI Taxonomy" id="5537"/>
    <lineage>
        <taxon>Eukaryota</taxon>
        <taxon>Fungi</taxon>
        <taxon>Dikarya</taxon>
        <taxon>Basidiomycota</taxon>
        <taxon>Pucciniomycotina</taxon>
        <taxon>Microbotryomycetes</taxon>
        <taxon>Sporidiobolales</taxon>
        <taxon>Sporidiobolaceae</taxon>
        <taxon>Rhodotorula</taxon>
    </lineage>
</organism>
<protein>
    <recommendedName>
        <fullName evidence="2">Programmed cell death protein 2 C-terminal domain-containing protein</fullName>
    </recommendedName>
</protein>